<evidence type="ECO:0000256" key="9">
    <source>
        <dbReference type="ARBA" id="ARBA00023315"/>
    </source>
</evidence>
<feature type="active site" evidence="14">
    <location>
        <position position="113"/>
    </location>
</feature>
<evidence type="ECO:0000256" key="7">
    <source>
        <dbReference type="ARBA" id="ARBA00023160"/>
    </source>
</evidence>
<dbReference type="InterPro" id="IPR013751">
    <property type="entry name" value="ACP_syn_III_N"/>
</dbReference>
<dbReference type="CDD" id="cd00830">
    <property type="entry name" value="KAS_III"/>
    <property type="match status" value="1"/>
</dbReference>
<dbReference type="NCBIfam" id="NF006829">
    <property type="entry name" value="PRK09352.1"/>
    <property type="match status" value="1"/>
</dbReference>
<dbReference type="GO" id="GO:0006633">
    <property type="term" value="P:fatty acid biosynthetic process"/>
    <property type="evidence" value="ECO:0007669"/>
    <property type="project" value="UniProtKB-UniRule"/>
</dbReference>
<dbReference type="EC" id="2.3.1.180" evidence="14"/>
<dbReference type="FunFam" id="3.40.47.10:FF:000004">
    <property type="entry name" value="3-oxoacyl-[acyl-carrier-protein] synthase 3"/>
    <property type="match status" value="1"/>
</dbReference>
<comment type="pathway">
    <text evidence="1 14">Lipid metabolism; fatty acid biosynthesis.</text>
</comment>
<comment type="catalytic activity">
    <reaction evidence="12">
        <text>2-methylpropanoyl-CoA + malonyl-[ACP] + H(+) = 4-methyl-3-oxopentanoyl-[ACP] + CO2 + CoA</text>
        <dbReference type="Rhea" id="RHEA:42268"/>
        <dbReference type="Rhea" id="RHEA-COMP:9623"/>
        <dbReference type="Rhea" id="RHEA-COMP:9940"/>
        <dbReference type="ChEBI" id="CHEBI:15378"/>
        <dbReference type="ChEBI" id="CHEBI:16526"/>
        <dbReference type="ChEBI" id="CHEBI:57287"/>
        <dbReference type="ChEBI" id="CHEBI:57338"/>
        <dbReference type="ChEBI" id="CHEBI:78449"/>
        <dbReference type="ChEBI" id="CHEBI:78820"/>
        <dbReference type="EC" id="2.3.1.300"/>
    </reaction>
    <physiologicalReaction direction="left-to-right" evidence="12">
        <dbReference type="Rhea" id="RHEA:42269"/>
    </physiologicalReaction>
</comment>
<proteinExistence type="inferred from homology"/>
<dbReference type="Pfam" id="PF08545">
    <property type="entry name" value="ACP_syn_III"/>
    <property type="match status" value="1"/>
</dbReference>
<dbReference type="HAMAP" id="MF_01815">
    <property type="entry name" value="FabH"/>
    <property type="match status" value="1"/>
</dbReference>
<protein>
    <recommendedName>
        <fullName evidence="14">Beta-ketoacyl-[acyl-carrier-protein] synthase III</fullName>
        <shortName evidence="14">Beta-ketoacyl-ACP synthase III</shortName>
        <shortName evidence="14">KAS III</shortName>
        <ecNumber evidence="14">2.3.1.180</ecNumber>
    </recommendedName>
    <alternativeName>
        <fullName evidence="14">3-oxoacyl-[acyl-carrier-protein] synthase 3</fullName>
    </alternativeName>
    <alternativeName>
        <fullName evidence="14">3-oxoacyl-[acyl-carrier-protein] synthase III</fullName>
    </alternativeName>
</protein>
<feature type="active site" evidence="14">
    <location>
        <position position="283"/>
    </location>
</feature>
<evidence type="ECO:0000256" key="13">
    <source>
        <dbReference type="ARBA" id="ARBA00052985"/>
    </source>
</evidence>
<evidence type="ECO:0000256" key="11">
    <source>
        <dbReference type="ARBA" id="ARBA00052407"/>
    </source>
</evidence>
<feature type="region of interest" description="ACP-binding" evidence="14">
    <location>
        <begin position="254"/>
        <end position="258"/>
    </location>
</feature>
<dbReference type="Gene3D" id="3.40.47.10">
    <property type="match status" value="1"/>
</dbReference>
<evidence type="ECO:0000256" key="10">
    <source>
        <dbReference type="ARBA" id="ARBA00051096"/>
    </source>
</evidence>
<comment type="subcellular location">
    <subcellularLocation>
        <location evidence="14">Cytoplasm</location>
    </subcellularLocation>
</comment>
<comment type="caution">
    <text evidence="17">The sequence shown here is derived from an EMBL/GenBank/DDBJ whole genome shotgun (WGS) entry which is preliminary data.</text>
</comment>
<comment type="catalytic activity">
    <reaction evidence="13">
        <text>3-methylbutanoyl-CoA + malonyl-[ACP] + H(+) = 5-methyl-3-oxohexanoyl-[ACP] + CO2 + CoA</text>
        <dbReference type="Rhea" id="RHEA:42272"/>
        <dbReference type="Rhea" id="RHEA-COMP:9623"/>
        <dbReference type="Rhea" id="RHEA-COMP:9941"/>
        <dbReference type="ChEBI" id="CHEBI:15378"/>
        <dbReference type="ChEBI" id="CHEBI:16526"/>
        <dbReference type="ChEBI" id="CHEBI:57287"/>
        <dbReference type="ChEBI" id="CHEBI:57345"/>
        <dbReference type="ChEBI" id="CHEBI:78449"/>
        <dbReference type="ChEBI" id="CHEBI:78822"/>
        <dbReference type="EC" id="2.3.1.300"/>
    </reaction>
    <physiologicalReaction direction="left-to-right" evidence="13">
        <dbReference type="Rhea" id="RHEA:42273"/>
    </physiologicalReaction>
</comment>
<keyword evidence="18" id="KW-1185">Reference proteome</keyword>
<comment type="similarity">
    <text evidence="2 14">Belongs to the thiolase-like superfamily. FabH family.</text>
</comment>
<comment type="domain">
    <text evidence="14">The last Arg residue of the ACP-binding site is essential for the weak association between ACP/AcpP and FabH.</text>
</comment>
<dbReference type="Pfam" id="PF08541">
    <property type="entry name" value="ACP_syn_III_C"/>
    <property type="match status" value="1"/>
</dbReference>
<evidence type="ECO:0000259" key="16">
    <source>
        <dbReference type="Pfam" id="PF08545"/>
    </source>
</evidence>
<dbReference type="OrthoDB" id="9815506at2"/>
<evidence type="ECO:0000256" key="8">
    <source>
        <dbReference type="ARBA" id="ARBA00023268"/>
    </source>
</evidence>
<dbReference type="GO" id="GO:0004315">
    <property type="term" value="F:3-oxoacyl-[acyl-carrier-protein] synthase activity"/>
    <property type="evidence" value="ECO:0007669"/>
    <property type="project" value="InterPro"/>
</dbReference>
<evidence type="ECO:0000259" key="15">
    <source>
        <dbReference type="Pfam" id="PF08541"/>
    </source>
</evidence>
<dbReference type="GO" id="GO:0005737">
    <property type="term" value="C:cytoplasm"/>
    <property type="evidence" value="ECO:0007669"/>
    <property type="project" value="UniProtKB-SubCell"/>
</dbReference>
<dbReference type="SUPFAM" id="SSF53901">
    <property type="entry name" value="Thiolase-like"/>
    <property type="match status" value="1"/>
</dbReference>
<comment type="function">
    <text evidence="14">Catalyzes the condensation reaction of fatty acid synthesis by the addition to an acyl acceptor of two carbons from malonyl-ACP. Catalyzes the first condensation reaction which initiates fatty acid synthesis and may therefore play a role in governing the total rate of fatty acid production. Possesses both acetoacetyl-ACP synthase and acetyl transacylase activities. Its substrate specificity determines the biosynthesis of branched-chain and/or straight-chain of fatty acids.</text>
</comment>
<dbReference type="PANTHER" id="PTHR43091">
    <property type="entry name" value="3-OXOACYL-[ACYL-CARRIER-PROTEIN] SYNTHASE"/>
    <property type="match status" value="1"/>
</dbReference>
<feature type="domain" description="Beta-ketoacyl-[acyl-carrier-protein] synthase III C-terminal" evidence="15">
    <location>
        <begin position="237"/>
        <end position="326"/>
    </location>
</feature>
<dbReference type="PANTHER" id="PTHR43091:SF1">
    <property type="entry name" value="BETA-KETOACYL-[ACYL-CARRIER-PROTEIN] SYNTHASE III, CHLOROPLASTIC"/>
    <property type="match status" value="1"/>
</dbReference>
<dbReference type="AlphaFoldDB" id="A0A4R3L2N1"/>
<organism evidence="17 18">
    <name type="scientific">Hazenella coriacea</name>
    <dbReference type="NCBI Taxonomy" id="1179467"/>
    <lineage>
        <taxon>Bacteria</taxon>
        <taxon>Bacillati</taxon>
        <taxon>Bacillota</taxon>
        <taxon>Bacilli</taxon>
        <taxon>Bacillales</taxon>
        <taxon>Thermoactinomycetaceae</taxon>
        <taxon>Hazenella</taxon>
    </lineage>
</organism>
<dbReference type="GO" id="GO:0033818">
    <property type="term" value="F:beta-ketoacyl-acyl-carrier-protein synthase III activity"/>
    <property type="evidence" value="ECO:0007669"/>
    <property type="project" value="UniProtKB-UniRule"/>
</dbReference>
<dbReference type="RefSeq" id="WP_131926222.1">
    <property type="nucleotide sequence ID" value="NZ_SMAG01000009.1"/>
</dbReference>
<comment type="catalytic activity">
    <reaction evidence="10">
        <text>malonyl-[ACP] + acetyl-CoA + H(+) = 3-oxobutanoyl-[ACP] + CO2 + CoA</text>
        <dbReference type="Rhea" id="RHEA:12080"/>
        <dbReference type="Rhea" id="RHEA-COMP:9623"/>
        <dbReference type="Rhea" id="RHEA-COMP:9625"/>
        <dbReference type="ChEBI" id="CHEBI:15378"/>
        <dbReference type="ChEBI" id="CHEBI:16526"/>
        <dbReference type="ChEBI" id="CHEBI:57287"/>
        <dbReference type="ChEBI" id="CHEBI:57288"/>
        <dbReference type="ChEBI" id="CHEBI:78449"/>
        <dbReference type="ChEBI" id="CHEBI:78450"/>
        <dbReference type="EC" id="2.3.1.180"/>
    </reaction>
    <physiologicalReaction direction="left-to-right" evidence="10">
        <dbReference type="Rhea" id="RHEA:12081"/>
    </physiologicalReaction>
</comment>
<dbReference type="EMBL" id="SMAG01000009">
    <property type="protein sequence ID" value="TCS93108.1"/>
    <property type="molecule type" value="Genomic_DNA"/>
</dbReference>
<keyword evidence="3 14" id="KW-0444">Lipid biosynthesis</keyword>
<sequence>MRSVGILGTGSYLPEKVITNADLEKLVDTNDEWIVSRTGIKERRMAAPEEATSDLAVKAAEKALKYAGISAEELDLIIIATVTPDMSFPATACLVQNQLGAKKAATFDLSAACTGFLYGLATASQFIATGMYQHALVVGVDSLSRIVNWSDRNTCILFGDGAGAAVLGPVKEGEGFHSFDLGGDGSGGELLKLPAGGSRLPASEETVAQQLHTISMSGREVFKFAVKALVSSTEKALDQAGLKKEDIDFLVPHQANTRIIESAIKRLGLDENKVIINLDHYGNMSSASIPVALDEAFRLGRIHQNDTLVLCGFGGGLTWGSTVLTWSLASNGVNSLEV</sequence>
<keyword evidence="8 14" id="KW-0511">Multifunctional enzyme</keyword>
<evidence type="ECO:0000313" key="18">
    <source>
        <dbReference type="Proteomes" id="UP000294937"/>
    </source>
</evidence>
<keyword evidence="14" id="KW-0963">Cytoplasm</keyword>
<gene>
    <name evidence="14" type="primary">fabH</name>
    <name evidence="17" type="ORF">EDD58_10950</name>
</gene>
<dbReference type="Proteomes" id="UP000294937">
    <property type="component" value="Unassembled WGS sequence"/>
</dbReference>
<feature type="active site" evidence="14">
    <location>
        <position position="253"/>
    </location>
</feature>
<dbReference type="InterPro" id="IPR016039">
    <property type="entry name" value="Thiolase-like"/>
</dbReference>
<evidence type="ECO:0000256" key="6">
    <source>
        <dbReference type="ARBA" id="ARBA00023098"/>
    </source>
</evidence>
<keyword evidence="9 14" id="KW-0012">Acyltransferase</keyword>
<reference evidence="17 18" key="1">
    <citation type="submission" date="2019-03" db="EMBL/GenBank/DDBJ databases">
        <title>Genomic Encyclopedia of Type Strains, Phase IV (KMG-IV): sequencing the most valuable type-strain genomes for metagenomic binning, comparative biology and taxonomic classification.</title>
        <authorList>
            <person name="Goeker M."/>
        </authorList>
    </citation>
    <scope>NUCLEOTIDE SEQUENCE [LARGE SCALE GENOMIC DNA]</scope>
    <source>
        <strain evidence="17 18">DSM 45707</strain>
    </source>
</reference>
<evidence type="ECO:0000256" key="3">
    <source>
        <dbReference type="ARBA" id="ARBA00022516"/>
    </source>
</evidence>
<dbReference type="InterPro" id="IPR004655">
    <property type="entry name" value="FabH"/>
</dbReference>
<evidence type="ECO:0000256" key="5">
    <source>
        <dbReference type="ARBA" id="ARBA00022832"/>
    </source>
</evidence>
<keyword evidence="7 14" id="KW-0275">Fatty acid biosynthesis</keyword>
<name>A0A4R3L2N1_9BACL</name>
<feature type="domain" description="Beta-ketoacyl-[acyl-carrier-protein] synthase III N-terminal" evidence="16">
    <location>
        <begin position="107"/>
        <end position="185"/>
    </location>
</feature>
<keyword evidence="4 14" id="KW-0808">Transferase</keyword>
<evidence type="ECO:0000256" key="1">
    <source>
        <dbReference type="ARBA" id="ARBA00005194"/>
    </source>
</evidence>
<dbReference type="NCBIfam" id="TIGR00747">
    <property type="entry name" value="fabH"/>
    <property type="match status" value="1"/>
</dbReference>
<evidence type="ECO:0000313" key="17">
    <source>
        <dbReference type="EMBL" id="TCS93108.1"/>
    </source>
</evidence>
<evidence type="ECO:0000256" key="14">
    <source>
        <dbReference type="HAMAP-Rule" id="MF_01815"/>
    </source>
</evidence>
<comment type="catalytic activity">
    <reaction evidence="11">
        <text>(2S)-2-methylbutanoyl-CoA + malonyl-[ACP] + H(+) = (4S)-4-methyl-3-oxohexanoyl-[ACP] + CO2 + CoA</text>
        <dbReference type="Rhea" id="RHEA:42276"/>
        <dbReference type="Rhea" id="RHEA-COMP:9623"/>
        <dbReference type="Rhea" id="RHEA-COMP:17148"/>
        <dbReference type="ChEBI" id="CHEBI:15378"/>
        <dbReference type="ChEBI" id="CHEBI:16526"/>
        <dbReference type="ChEBI" id="CHEBI:57287"/>
        <dbReference type="ChEBI" id="CHEBI:78449"/>
        <dbReference type="ChEBI" id="CHEBI:88166"/>
        <dbReference type="ChEBI" id="CHEBI:167462"/>
        <dbReference type="EC" id="2.3.1.300"/>
    </reaction>
    <physiologicalReaction direction="left-to-right" evidence="11">
        <dbReference type="Rhea" id="RHEA:42277"/>
    </physiologicalReaction>
</comment>
<evidence type="ECO:0000256" key="4">
    <source>
        <dbReference type="ARBA" id="ARBA00022679"/>
    </source>
</evidence>
<accession>A0A4R3L2N1</accession>
<dbReference type="InterPro" id="IPR013747">
    <property type="entry name" value="ACP_syn_III_C"/>
</dbReference>
<evidence type="ECO:0000256" key="12">
    <source>
        <dbReference type="ARBA" id="ARBA00052467"/>
    </source>
</evidence>
<dbReference type="UniPathway" id="UPA00094"/>
<keyword evidence="5 14" id="KW-0276">Fatty acid metabolism</keyword>
<comment type="subunit">
    <text evidence="14">Homodimer.</text>
</comment>
<evidence type="ECO:0000256" key="2">
    <source>
        <dbReference type="ARBA" id="ARBA00008642"/>
    </source>
</evidence>
<keyword evidence="6 14" id="KW-0443">Lipid metabolism</keyword>